<dbReference type="InterPro" id="IPR008969">
    <property type="entry name" value="CarboxyPept-like_regulatory"/>
</dbReference>
<gene>
    <name evidence="2" type="ORF">ACFQZX_07325</name>
</gene>
<feature type="chain" id="PRO_5047304939" evidence="1">
    <location>
        <begin position="18"/>
        <end position="355"/>
    </location>
</feature>
<organism evidence="2 3">
    <name type="scientific">Mucilaginibacter litoreus</name>
    <dbReference type="NCBI Taxonomy" id="1048221"/>
    <lineage>
        <taxon>Bacteria</taxon>
        <taxon>Pseudomonadati</taxon>
        <taxon>Bacteroidota</taxon>
        <taxon>Sphingobacteriia</taxon>
        <taxon>Sphingobacteriales</taxon>
        <taxon>Sphingobacteriaceae</taxon>
        <taxon>Mucilaginibacter</taxon>
    </lineage>
</organism>
<proteinExistence type="predicted"/>
<dbReference type="Proteomes" id="UP001597010">
    <property type="component" value="Unassembled WGS sequence"/>
</dbReference>
<dbReference type="Gene3D" id="2.60.40.1120">
    <property type="entry name" value="Carboxypeptidase-like, regulatory domain"/>
    <property type="match status" value="1"/>
</dbReference>
<evidence type="ECO:0000256" key="1">
    <source>
        <dbReference type="SAM" id="SignalP"/>
    </source>
</evidence>
<protein>
    <submittedName>
        <fullName evidence="2">Carboxypeptidase-like regulatory domain-containing protein</fullName>
    </submittedName>
</protein>
<dbReference type="Pfam" id="PF13715">
    <property type="entry name" value="CarbopepD_reg_2"/>
    <property type="match status" value="1"/>
</dbReference>
<dbReference type="RefSeq" id="WP_377113175.1">
    <property type="nucleotide sequence ID" value="NZ_JBHTHZ010000003.1"/>
</dbReference>
<dbReference type="SUPFAM" id="SSF49464">
    <property type="entry name" value="Carboxypeptidase regulatory domain-like"/>
    <property type="match status" value="1"/>
</dbReference>
<keyword evidence="1" id="KW-0732">Signal</keyword>
<keyword evidence="3" id="KW-1185">Reference proteome</keyword>
<sequence>MRCLFLTLLLFPVVCLAQINITGKLIDAKSRQPVADASIFLSNATVGGKSGADGSFKLLNVRPGQYELVVTVLGYATYRQNVLAGSDNMHLADIMLTAKTTELKEVKIQPHDNWLRNYKLFKDEFLGLSNNAKECRILNPDAVYLTYSSKYRTLTGSSDEFLEIENRALGYKIKYLINKFTRDYKEGYFYVEGSALFEPMAGDDGLQKRWRKNRAKVYEGSSMHFLRSIVTDQAEVNGFKVLRLIRKENPMYSGTGNNKYIQTLIDSPLQSNEFAKLTDVRGLFALSFPNSLYIMYTKRKTKQPAIGVYHPDKIPNYEITIVTVSENYGLFDTNGIILNPSGVTFEGEWGKNRVA</sequence>
<name>A0ABW3ASX7_9SPHI</name>
<reference evidence="3" key="1">
    <citation type="journal article" date="2019" name="Int. J. Syst. Evol. Microbiol.">
        <title>The Global Catalogue of Microorganisms (GCM) 10K type strain sequencing project: providing services to taxonomists for standard genome sequencing and annotation.</title>
        <authorList>
            <consortium name="The Broad Institute Genomics Platform"/>
            <consortium name="The Broad Institute Genome Sequencing Center for Infectious Disease"/>
            <person name="Wu L."/>
            <person name="Ma J."/>
        </authorList>
    </citation>
    <scope>NUCLEOTIDE SEQUENCE [LARGE SCALE GENOMIC DNA]</scope>
    <source>
        <strain evidence="3">CCUG 61484</strain>
    </source>
</reference>
<accession>A0ABW3ASX7</accession>
<dbReference type="EMBL" id="JBHTHZ010000003">
    <property type="protein sequence ID" value="MFD0793424.1"/>
    <property type="molecule type" value="Genomic_DNA"/>
</dbReference>
<comment type="caution">
    <text evidence="2">The sequence shown here is derived from an EMBL/GenBank/DDBJ whole genome shotgun (WGS) entry which is preliminary data.</text>
</comment>
<evidence type="ECO:0000313" key="3">
    <source>
        <dbReference type="Proteomes" id="UP001597010"/>
    </source>
</evidence>
<evidence type="ECO:0000313" key="2">
    <source>
        <dbReference type="EMBL" id="MFD0793424.1"/>
    </source>
</evidence>
<feature type="signal peptide" evidence="1">
    <location>
        <begin position="1"/>
        <end position="17"/>
    </location>
</feature>